<dbReference type="EMBL" id="VUJV01000001">
    <property type="protein sequence ID" value="KAA1421854.1"/>
    <property type="molecule type" value="Genomic_DNA"/>
</dbReference>
<sequence>MTSLTSLASSRTPADLLRTSATAVWIFLVVATVTSWALGTDHAFVDNTTAASVVVLLLAFVKVRFVGLYFMELKDAPLPLRALIEAWCLIVCALTVGFFLAG</sequence>
<evidence type="ECO:0000256" key="6">
    <source>
        <dbReference type="SAM" id="Phobius"/>
    </source>
</evidence>
<evidence type="ECO:0000256" key="3">
    <source>
        <dbReference type="ARBA" id="ARBA00022692"/>
    </source>
</evidence>
<accession>A0A5B1LMW5</accession>
<evidence type="ECO:0000256" key="2">
    <source>
        <dbReference type="ARBA" id="ARBA00022475"/>
    </source>
</evidence>
<evidence type="ECO:0000256" key="5">
    <source>
        <dbReference type="ARBA" id="ARBA00023136"/>
    </source>
</evidence>
<feature type="transmembrane region" description="Helical" evidence="6">
    <location>
        <begin position="82"/>
        <end position="101"/>
    </location>
</feature>
<evidence type="ECO:0000313" key="8">
    <source>
        <dbReference type="Proteomes" id="UP000325003"/>
    </source>
</evidence>
<name>A0A5B1LMW5_9ACTN</name>
<protein>
    <submittedName>
        <fullName evidence="7">Cytochrome C oxidase subunit IV family protein</fullName>
    </submittedName>
</protein>
<dbReference type="AlphaFoldDB" id="A0A5B1LMW5"/>
<comment type="caution">
    <text evidence="7">The sequence shown here is derived from an EMBL/GenBank/DDBJ whole genome shotgun (WGS) entry which is preliminary data.</text>
</comment>
<keyword evidence="2" id="KW-1003">Cell membrane</keyword>
<keyword evidence="3 6" id="KW-0812">Transmembrane</keyword>
<dbReference type="GO" id="GO:0005886">
    <property type="term" value="C:plasma membrane"/>
    <property type="evidence" value="ECO:0007669"/>
    <property type="project" value="UniProtKB-SubCell"/>
</dbReference>
<reference evidence="7 8" key="1">
    <citation type="submission" date="2019-09" db="EMBL/GenBank/DDBJ databases">
        <title>Nocardioides panacisoli sp. nov., isolated from the soil of a ginseng field.</title>
        <authorList>
            <person name="Cho C."/>
        </authorList>
    </citation>
    <scope>NUCLEOTIDE SEQUENCE [LARGE SCALE GENOMIC DNA]</scope>
    <source>
        <strain evidence="7 8">BN130099</strain>
    </source>
</reference>
<feature type="transmembrane region" description="Helical" evidence="6">
    <location>
        <begin position="50"/>
        <end position="70"/>
    </location>
</feature>
<keyword evidence="4 6" id="KW-1133">Transmembrane helix</keyword>
<dbReference type="Pfam" id="PF03626">
    <property type="entry name" value="COX4_pro"/>
    <property type="match status" value="1"/>
</dbReference>
<reference evidence="7 8" key="2">
    <citation type="submission" date="2019-09" db="EMBL/GenBank/DDBJ databases">
        <authorList>
            <person name="Jin C."/>
        </authorList>
    </citation>
    <scope>NUCLEOTIDE SEQUENCE [LARGE SCALE GENOMIC DNA]</scope>
    <source>
        <strain evidence="7 8">BN130099</strain>
    </source>
</reference>
<keyword evidence="5 6" id="KW-0472">Membrane</keyword>
<evidence type="ECO:0000313" key="7">
    <source>
        <dbReference type="EMBL" id="KAA1421854.1"/>
    </source>
</evidence>
<evidence type="ECO:0000256" key="4">
    <source>
        <dbReference type="ARBA" id="ARBA00022989"/>
    </source>
</evidence>
<keyword evidence="8" id="KW-1185">Reference proteome</keyword>
<dbReference type="Proteomes" id="UP000325003">
    <property type="component" value="Unassembled WGS sequence"/>
</dbReference>
<proteinExistence type="predicted"/>
<comment type="subcellular location">
    <subcellularLocation>
        <location evidence="1">Cell membrane</location>
        <topology evidence="1">Multi-pass membrane protein</topology>
    </subcellularLocation>
</comment>
<dbReference type="InterPro" id="IPR005171">
    <property type="entry name" value="Cyt_c_oxidase_su4_prok"/>
</dbReference>
<evidence type="ECO:0000256" key="1">
    <source>
        <dbReference type="ARBA" id="ARBA00004651"/>
    </source>
</evidence>
<dbReference type="RefSeq" id="WP_149727315.1">
    <property type="nucleotide sequence ID" value="NZ_VUJV01000001.1"/>
</dbReference>
<organism evidence="7 8">
    <name type="scientific">Nocardioides humilatus</name>
    <dbReference type="NCBI Taxonomy" id="2607660"/>
    <lineage>
        <taxon>Bacteria</taxon>
        <taxon>Bacillati</taxon>
        <taxon>Actinomycetota</taxon>
        <taxon>Actinomycetes</taxon>
        <taxon>Propionibacteriales</taxon>
        <taxon>Nocardioidaceae</taxon>
        <taxon>Nocardioides</taxon>
    </lineage>
</organism>
<gene>
    <name evidence="7" type="ORF">F0U44_06185</name>
</gene>
<feature type="transmembrane region" description="Helical" evidence="6">
    <location>
        <begin position="21"/>
        <end position="38"/>
    </location>
</feature>